<reference evidence="2 3" key="1">
    <citation type="journal article" date="2012" name="J. Bacteriol.">
        <title>Draft Genome Sequence of the Extremely Halophilic Archaeon Halogranum salarium B-1T.</title>
        <authorList>
            <person name="Kim K.K."/>
            <person name="Lee K.C."/>
            <person name="Lee J.S."/>
        </authorList>
    </citation>
    <scope>NUCLEOTIDE SEQUENCE [LARGE SCALE GENOMIC DNA]</scope>
    <source>
        <strain evidence="2 3">B-1</strain>
    </source>
</reference>
<feature type="region of interest" description="Disordered" evidence="1">
    <location>
        <begin position="49"/>
        <end position="73"/>
    </location>
</feature>
<evidence type="ECO:0000313" key="2">
    <source>
        <dbReference type="EMBL" id="EJN58967.1"/>
    </source>
</evidence>
<gene>
    <name evidence="2" type="ORF">HSB1_23880</name>
</gene>
<dbReference type="Proteomes" id="UP000007813">
    <property type="component" value="Unassembled WGS sequence"/>
</dbReference>
<feature type="compositionally biased region" description="Polar residues" evidence="1">
    <location>
        <begin position="1"/>
        <end position="14"/>
    </location>
</feature>
<comment type="caution">
    <text evidence="2">The sequence shown here is derived from an EMBL/GenBank/DDBJ whole genome shotgun (WGS) entry which is preliminary data.</text>
</comment>
<feature type="region of interest" description="Disordered" evidence="1">
    <location>
        <begin position="1"/>
        <end position="29"/>
    </location>
</feature>
<accession>J3EW07</accession>
<evidence type="ECO:0000256" key="1">
    <source>
        <dbReference type="SAM" id="MobiDB-lite"/>
    </source>
</evidence>
<proteinExistence type="predicted"/>
<protein>
    <submittedName>
        <fullName evidence="2">Uncharacterized protein</fullName>
    </submittedName>
</protein>
<dbReference type="EMBL" id="ALJD01000006">
    <property type="protein sequence ID" value="EJN58967.1"/>
    <property type="molecule type" value="Genomic_DNA"/>
</dbReference>
<sequence>MATTEPQSEASHTSRGFEVEGSKSRVRSRGFEVEGSSIISGRRITWPSATRSTITSEKPRRRSTSRWSVSREYRRNKDEGYDANLGLETDLSAEEPLADFVVTE</sequence>
<name>J3EW07_9EURY</name>
<evidence type="ECO:0000313" key="3">
    <source>
        <dbReference type="Proteomes" id="UP000007813"/>
    </source>
</evidence>
<organism evidence="2 3">
    <name type="scientific">Halogranum salarium B-1</name>
    <dbReference type="NCBI Taxonomy" id="1210908"/>
    <lineage>
        <taxon>Archaea</taxon>
        <taxon>Methanobacteriati</taxon>
        <taxon>Methanobacteriota</taxon>
        <taxon>Stenosarchaea group</taxon>
        <taxon>Halobacteria</taxon>
        <taxon>Halobacteriales</taxon>
        <taxon>Haloferacaceae</taxon>
    </lineage>
</organism>
<dbReference type="AlphaFoldDB" id="J3EW07"/>